<name>A0ABS6K676_9FIRM</name>
<feature type="transmembrane region" description="Helical" evidence="1">
    <location>
        <begin position="244"/>
        <end position="272"/>
    </location>
</feature>
<comment type="caution">
    <text evidence="2">The sequence shown here is derived from an EMBL/GenBank/DDBJ whole genome shotgun (WGS) entry which is preliminary data.</text>
</comment>
<reference evidence="2 3" key="1">
    <citation type="submission" date="2021-06" db="EMBL/GenBank/DDBJ databases">
        <title>Description of novel taxa of the family Lachnospiraceae.</title>
        <authorList>
            <person name="Chaplin A.V."/>
            <person name="Sokolova S.R."/>
            <person name="Pikina A.P."/>
            <person name="Korzhanova M."/>
            <person name="Belova V."/>
            <person name="Korostin D."/>
            <person name="Efimov B.A."/>
        </authorList>
    </citation>
    <scope>NUCLEOTIDE SEQUENCE [LARGE SCALE GENOMIC DNA]</scope>
    <source>
        <strain evidence="2 3">ASD4241</strain>
    </source>
</reference>
<keyword evidence="1" id="KW-0472">Membrane</keyword>
<dbReference type="RefSeq" id="WP_158350184.1">
    <property type="nucleotide sequence ID" value="NZ_JAHQCX010000004.1"/>
</dbReference>
<proteinExistence type="predicted"/>
<sequence>METIIGVLLLITYLAFIVYAAKGGNLMLGLFIMAVLWSGLGAIGGVIDWPTINETIFNGGPTGFGPTAVYIIFGSWFGRILLETGIAGTIIRKAVELGGDKPGITCILLCIVTALIFTTSYGPGAVVAIGVIVFPIMLSLGIPKTLAAGSFVMSVGCGLYFNQSLLTQAAGTMMIGDAKYLSTAAEWSQWYRFAFAAFVIHFISIVLMVILSRKKGKKAHAWAATPNVDTNGKKVGVLAMLTPLLPVFLSIVFGIQQVPAICFAVIWALLFTGNLKSWNKIAEMVQKTFHDGVADVGLVLAFLMFLQMFIKSAGSCKDLLAPIVAPIMPTNVLALFLIFGIFGFLALYRGPLTIWGAGVATFVIVASATNLPLSILYPLFYIPCCTITTNVCPTQSWNMWAIGYTQVNIKDFMRQVLPYALPCAFVLEVVAYFMFAI</sequence>
<evidence type="ECO:0000313" key="3">
    <source>
        <dbReference type="Proteomes" id="UP001314681"/>
    </source>
</evidence>
<dbReference type="Proteomes" id="UP001314681">
    <property type="component" value="Unassembled WGS sequence"/>
</dbReference>
<feature type="transmembrane region" description="Helical" evidence="1">
    <location>
        <begin position="354"/>
        <end position="373"/>
    </location>
</feature>
<accession>A0ABS6K676</accession>
<keyword evidence="1" id="KW-1133">Transmembrane helix</keyword>
<gene>
    <name evidence="2" type="ORF">KTH90_08270</name>
</gene>
<evidence type="ECO:0000256" key="1">
    <source>
        <dbReference type="SAM" id="Phobius"/>
    </source>
</evidence>
<feature type="transmembrane region" description="Helical" evidence="1">
    <location>
        <begin position="150"/>
        <end position="170"/>
    </location>
</feature>
<feature type="transmembrane region" description="Helical" evidence="1">
    <location>
        <begin position="6"/>
        <end position="21"/>
    </location>
</feature>
<keyword evidence="3" id="KW-1185">Reference proteome</keyword>
<protein>
    <recommendedName>
        <fullName evidence="4">Citrate transporter</fullName>
    </recommendedName>
</protein>
<feature type="transmembrane region" description="Helical" evidence="1">
    <location>
        <begin position="416"/>
        <end position="435"/>
    </location>
</feature>
<organism evidence="2 3">
    <name type="scientific">Diplocloster modestus</name>
    <dbReference type="NCBI Taxonomy" id="2850322"/>
    <lineage>
        <taxon>Bacteria</taxon>
        <taxon>Bacillati</taxon>
        <taxon>Bacillota</taxon>
        <taxon>Clostridia</taxon>
        <taxon>Lachnospirales</taxon>
        <taxon>Lachnospiraceae</taxon>
        <taxon>Diplocloster</taxon>
    </lineage>
</organism>
<feature type="transmembrane region" description="Helical" evidence="1">
    <location>
        <begin position="319"/>
        <end position="348"/>
    </location>
</feature>
<feature type="transmembrane region" description="Helical" evidence="1">
    <location>
        <begin position="190"/>
        <end position="211"/>
    </location>
</feature>
<keyword evidence="1" id="KW-0812">Transmembrane</keyword>
<evidence type="ECO:0008006" key="4">
    <source>
        <dbReference type="Google" id="ProtNLM"/>
    </source>
</evidence>
<evidence type="ECO:0000313" key="2">
    <source>
        <dbReference type="EMBL" id="MBU9726008.1"/>
    </source>
</evidence>
<feature type="transmembrane region" description="Helical" evidence="1">
    <location>
        <begin position="28"/>
        <end position="47"/>
    </location>
</feature>
<feature type="transmembrane region" description="Helical" evidence="1">
    <location>
        <begin position="103"/>
        <end position="119"/>
    </location>
</feature>
<feature type="transmembrane region" description="Helical" evidence="1">
    <location>
        <begin position="67"/>
        <end position="91"/>
    </location>
</feature>
<dbReference type="EMBL" id="JAHQCX010000004">
    <property type="protein sequence ID" value="MBU9726008.1"/>
    <property type="molecule type" value="Genomic_DNA"/>
</dbReference>
<feature type="transmembrane region" description="Helical" evidence="1">
    <location>
        <begin position="292"/>
        <end position="310"/>
    </location>
</feature>